<dbReference type="InterPro" id="IPR033900">
    <property type="entry name" value="Gram_neg_porin_domain"/>
</dbReference>
<organism evidence="13 14">
    <name type="scientific">Rubrivivax gelatinosus</name>
    <name type="common">Rhodocyclus gelatinosus</name>
    <name type="synonym">Rhodopseudomonas gelatinosa</name>
    <dbReference type="NCBI Taxonomy" id="28068"/>
    <lineage>
        <taxon>Bacteria</taxon>
        <taxon>Pseudomonadati</taxon>
        <taxon>Pseudomonadota</taxon>
        <taxon>Betaproteobacteria</taxon>
        <taxon>Burkholderiales</taxon>
        <taxon>Sphaerotilaceae</taxon>
        <taxon>Rubrivivax</taxon>
    </lineage>
</organism>
<dbReference type="CDD" id="cd00342">
    <property type="entry name" value="gram_neg_porins"/>
    <property type="match status" value="1"/>
</dbReference>
<dbReference type="EMBL" id="NRRU01000030">
    <property type="protein sequence ID" value="MBK1713068.1"/>
    <property type="molecule type" value="Genomic_DNA"/>
</dbReference>
<evidence type="ECO:0000259" key="12">
    <source>
        <dbReference type="Pfam" id="PF13609"/>
    </source>
</evidence>
<reference evidence="13" key="2">
    <citation type="journal article" date="2020" name="Microorganisms">
        <title>Osmotic Adaptation and Compatible Solute Biosynthesis of Phototrophic Bacteria as Revealed from Genome Analyses.</title>
        <authorList>
            <person name="Imhoff J.F."/>
            <person name="Rahn T."/>
            <person name="Kunzel S."/>
            <person name="Keller A."/>
            <person name="Neulinger S.C."/>
        </authorList>
    </citation>
    <scope>NUCLEOTIDE SEQUENCE</scope>
    <source>
        <strain evidence="13">IM 151</strain>
    </source>
</reference>
<feature type="chain" id="PRO_5045204663" evidence="11">
    <location>
        <begin position="29"/>
        <end position="372"/>
    </location>
</feature>
<comment type="subcellular location">
    <subcellularLocation>
        <location evidence="1">Cell outer membrane</location>
        <topology evidence="1">Multi-pass membrane protein</topology>
    </subcellularLocation>
</comment>
<keyword evidence="8" id="KW-0626">Porin</keyword>
<reference evidence="13" key="1">
    <citation type="submission" date="2017-08" db="EMBL/GenBank/DDBJ databases">
        <authorList>
            <person name="Imhoff J.F."/>
            <person name="Rahn T."/>
            <person name="Kuenzel S."/>
            <person name="Neulinger S.C."/>
        </authorList>
    </citation>
    <scope>NUCLEOTIDE SEQUENCE</scope>
    <source>
        <strain evidence="13">IM 151</strain>
    </source>
</reference>
<evidence type="ECO:0000256" key="7">
    <source>
        <dbReference type="ARBA" id="ARBA00023065"/>
    </source>
</evidence>
<name>A0ABS1DSY3_RUBGE</name>
<dbReference type="InterPro" id="IPR023614">
    <property type="entry name" value="Porin_dom_sf"/>
</dbReference>
<comment type="caution">
    <text evidence="13">The sequence shown here is derived from an EMBL/GenBank/DDBJ whole genome shotgun (WGS) entry which is preliminary data.</text>
</comment>
<sequence>MQTARTKMTIRLLTIVAAAGLGAAPALAQSSITLGGTVDVGVRQVKNGTLGSVSSSVSGANSTSKLVLRGQEDLGAGLSAGFYLDGTIFADSGGTSTPFWDRRSTLSLAHRDGGELRLGRDWVPTHLVWSAADPFATLGIAGANTFRSTQSRAIGQAFGSTAAALAQSPTLRVANVVEYFLPSGLAGFSGALMASAGEGGSAGTGSTRGDGWRLGWTDGRLNLGAAQFSTRNANGGQDFKDQTWGASWDFGWVRASAGQRRWVYGSDRTTNTLVAAVIPAGPGVVKLSHLRANQQGASAALSANDASLTGAGYVCNLSRRSALYAHLARLKNQGGATFTIAGGAATSALPTAPNYFGGQSSTAFELGLRHDF</sequence>
<dbReference type="Proteomes" id="UP001041814">
    <property type="component" value="Unassembled WGS sequence"/>
</dbReference>
<keyword evidence="6 11" id="KW-0732">Signal</keyword>
<keyword evidence="4" id="KW-1134">Transmembrane beta strand</keyword>
<evidence type="ECO:0000256" key="11">
    <source>
        <dbReference type="SAM" id="SignalP"/>
    </source>
</evidence>
<proteinExistence type="predicted"/>
<evidence type="ECO:0000256" key="4">
    <source>
        <dbReference type="ARBA" id="ARBA00022452"/>
    </source>
</evidence>
<keyword evidence="5" id="KW-0812">Transmembrane</keyword>
<evidence type="ECO:0000256" key="10">
    <source>
        <dbReference type="ARBA" id="ARBA00023237"/>
    </source>
</evidence>
<keyword evidence="10" id="KW-0998">Cell outer membrane</keyword>
<feature type="signal peptide" evidence="11">
    <location>
        <begin position="1"/>
        <end position="28"/>
    </location>
</feature>
<evidence type="ECO:0000256" key="3">
    <source>
        <dbReference type="ARBA" id="ARBA00022448"/>
    </source>
</evidence>
<evidence type="ECO:0000256" key="2">
    <source>
        <dbReference type="ARBA" id="ARBA00011233"/>
    </source>
</evidence>
<protein>
    <submittedName>
        <fullName evidence="13">Porin</fullName>
    </submittedName>
</protein>
<dbReference type="PANTHER" id="PTHR34501">
    <property type="entry name" value="PROTEIN YDDL-RELATED"/>
    <property type="match status" value="1"/>
</dbReference>
<evidence type="ECO:0000256" key="8">
    <source>
        <dbReference type="ARBA" id="ARBA00023114"/>
    </source>
</evidence>
<evidence type="ECO:0000256" key="5">
    <source>
        <dbReference type="ARBA" id="ARBA00022692"/>
    </source>
</evidence>
<evidence type="ECO:0000256" key="6">
    <source>
        <dbReference type="ARBA" id="ARBA00022729"/>
    </source>
</evidence>
<dbReference type="Pfam" id="PF13609">
    <property type="entry name" value="Porin_4"/>
    <property type="match status" value="1"/>
</dbReference>
<feature type="domain" description="Porin" evidence="12">
    <location>
        <begin position="17"/>
        <end position="334"/>
    </location>
</feature>
<dbReference type="InterPro" id="IPR050298">
    <property type="entry name" value="Gram-neg_bact_OMP"/>
</dbReference>
<keyword evidence="7" id="KW-0406">Ion transport</keyword>
<gene>
    <name evidence="13" type="ORF">CKO43_09780</name>
</gene>
<comment type="subunit">
    <text evidence="2">Homotrimer.</text>
</comment>
<dbReference type="Gene3D" id="2.40.160.10">
    <property type="entry name" value="Porin"/>
    <property type="match status" value="1"/>
</dbReference>
<evidence type="ECO:0000313" key="13">
    <source>
        <dbReference type="EMBL" id="MBK1713068.1"/>
    </source>
</evidence>
<accession>A0ABS1DSY3</accession>
<dbReference type="PANTHER" id="PTHR34501:SF9">
    <property type="entry name" value="MAJOR OUTER MEMBRANE PROTEIN P.IA"/>
    <property type="match status" value="1"/>
</dbReference>
<evidence type="ECO:0000256" key="1">
    <source>
        <dbReference type="ARBA" id="ARBA00004571"/>
    </source>
</evidence>
<dbReference type="SUPFAM" id="SSF56935">
    <property type="entry name" value="Porins"/>
    <property type="match status" value="1"/>
</dbReference>
<keyword evidence="14" id="KW-1185">Reference proteome</keyword>
<keyword evidence="9" id="KW-0472">Membrane</keyword>
<keyword evidence="3" id="KW-0813">Transport</keyword>
<evidence type="ECO:0000313" key="14">
    <source>
        <dbReference type="Proteomes" id="UP001041814"/>
    </source>
</evidence>
<evidence type="ECO:0000256" key="9">
    <source>
        <dbReference type="ARBA" id="ARBA00023136"/>
    </source>
</evidence>